<dbReference type="GO" id="GO:0016787">
    <property type="term" value="F:hydrolase activity"/>
    <property type="evidence" value="ECO:0007669"/>
    <property type="project" value="UniProtKB-KW"/>
</dbReference>
<keyword evidence="2" id="KW-0378">Hydrolase</keyword>
<protein>
    <submittedName>
        <fullName evidence="2">Alpha/beta hydrolase</fullName>
    </submittedName>
</protein>
<dbReference type="SUPFAM" id="SSF53474">
    <property type="entry name" value="alpha/beta-Hydrolases"/>
    <property type="match status" value="1"/>
</dbReference>
<sequence length="277" mass="29585">MLSRPCPAVLIVFQSSGKIGAWGLMAAAVLALTGCAVFLRNTPVPIPTQATQFSPSGRSSTLVVFLPGRGGSMDDFNRHGFIAALREAGIAADTLTVDAHLGYYYNRTVIDRLRADVWEPARARGYRRIVVVGVSLGGLGALLNERDAAGYVDAIVLLAPYLGDKAALFEQIKAAGGPVAWAAGRASKAKGVEEEIWTFLGNRSAALPPTWLLYGREDSLAPGHRMLATLLPPGRVTAVEGNHDWKTWLSLWRRVCVESDLFAAERAGRATETGGGN</sequence>
<comment type="caution">
    <text evidence="2">The sequence shown here is derived from an EMBL/GenBank/DDBJ whole genome shotgun (WGS) entry which is preliminary data.</text>
</comment>
<dbReference type="RefSeq" id="WP_144354106.1">
    <property type="nucleotide sequence ID" value="NZ_CBCRVV010000004.1"/>
</dbReference>
<dbReference type="EMBL" id="VMBG01000003">
    <property type="protein sequence ID" value="TSJ75833.1"/>
    <property type="molecule type" value="Genomic_DNA"/>
</dbReference>
<evidence type="ECO:0000313" key="2">
    <source>
        <dbReference type="EMBL" id="TSJ75833.1"/>
    </source>
</evidence>
<dbReference type="PROSITE" id="PS51257">
    <property type="entry name" value="PROKAR_LIPOPROTEIN"/>
    <property type="match status" value="1"/>
</dbReference>
<proteinExistence type="predicted"/>
<dbReference type="AlphaFoldDB" id="A0A556QGS1"/>
<feature type="domain" description="AB hydrolase-1" evidence="1">
    <location>
        <begin position="63"/>
        <end position="252"/>
    </location>
</feature>
<gene>
    <name evidence="2" type="ORF">FPL22_16370</name>
</gene>
<evidence type="ECO:0000313" key="3">
    <source>
        <dbReference type="Proteomes" id="UP000315648"/>
    </source>
</evidence>
<reference evidence="2 3" key="1">
    <citation type="submission" date="2019-07" db="EMBL/GenBank/DDBJ databases">
        <title>Description of 53C-WASEF.</title>
        <authorList>
            <person name="Pitt A."/>
            <person name="Hahn M.W."/>
        </authorList>
    </citation>
    <scope>NUCLEOTIDE SEQUENCE [LARGE SCALE GENOMIC DNA]</scope>
    <source>
        <strain evidence="2 3">53C-WASEF</strain>
    </source>
</reference>
<dbReference type="InterPro" id="IPR000073">
    <property type="entry name" value="AB_hydrolase_1"/>
</dbReference>
<dbReference type="Pfam" id="PF12697">
    <property type="entry name" value="Abhydrolase_6"/>
    <property type="match status" value="1"/>
</dbReference>
<dbReference type="Gene3D" id="3.40.50.1820">
    <property type="entry name" value="alpha/beta hydrolase"/>
    <property type="match status" value="1"/>
</dbReference>
<keyword evidence="3" id="KW-1185">Reference proteome</keyword>
<dbReference type="Proteomes" id="UP000315648">
    <property type="component" value="Unassembled WGS sequence"/>
</dbReference>
<accession>A0A556QGS1</accession>
<dbReference type="InterPro" id="IPR029058">
    <property type="entry name" value="AB_hydrolase_fold"/>
</dbReference>
<evidence type="ECO:0000259" key="1">
    <source>
        <dbReference type="Pfam" id="PF12697"/>
    </source>
</evidence>
<organism evidence="2 3">
    <name type="scientific">Rariglobus hedericola</name>
    <dbReference type="NCBI Taxonomy" id="2597822"/>
    <lineage>
        <taxon>Bacteria</taxon>
        <taxon>Pseudomonadati</taxon>
        <taxon>Verrucomicrobiota</taxon>
        <taxon>Opitutia</taxon>
        <taxon>Opitutales</taxon>
        <taxon>Opitutaceae</taxon>
        <taxon>Rariglobus</taxon>
    </lineage>
</organism>
<name>A0A556QGS1_9BACT</name>
<dbReference type="OrthoDB" id="9775130at2"/>